<proteinExistence type="predicted"/>
<dbReference type="AlphaFoldDB" id="A0A6J7NQL6"/>
<organism evidence="1">
    <name type="scientific">freshwater metagenome</name>
    <dbReference type="NCBI Taxonomy" id="449393"/>
    <lineage>
        <taxon>unclassified sequences</taxon>
        <taxon>metagenomes</taxon>
        <taxon>ecological metagenomes</taxon>
    </lineage>
</organism>
<evidence type="ECO:0000313" key="1">
    <source>
        <dbReference type="EMBL" id="CAB4995357.1"/>
    </source>
</evidence>
<protein>
    <submittedName>
        <fullName evidence="1">Unannotated protein</fullName>
    </submittedName>
</protein>
<gene>
    <name evidence="1" type="ORF">UFOPK3957_01252</name>
</gene>
<accession>A0A6J7NQL6</accession>
<sequence length="96" mass="10167">MADLGAQVACRVVSIIVILSGQNLATALRAVAKEVVVGRVVLARVEQHVLLRGALETVGPHGLLMPERGHCCSVNRPHDVSGRRPLTVSLEPSLMA</sequence>
<reference evidence="1" key="1">
    <citation type="submission" date="2020-05" db="EMBL/GenBank/DDBJ databases">
        <authorList>
            <person name="Chiriac C."/>
            <person name="Salcher M."/>
            <person name="Ghai R."/>
            <person name="Kavagutti S V."/>
        </authorList>
    </citation>
    <scope>NUCLEOTIDE SEQUENCE</scope>
</reference>
<name>A0A6J7NQL6_9ZZZZ</name>
<dbReference type="EMBL" id="CAFBOM010000219">
    <property type="protein sequence ID" value="CAB4995357.1"/>
    <property type="molecule type" value="Genomic_DNA"/>
</dbReference>